<evidence type="ECO:0000313" key="1">
    <source>
        <dbReference type="EMBL" id="KAK3734767.1"/>
    </source>
</evidence>
<comment type="caution">
    <text evidence="1">The sequence shown here is derived from an EMBL/GenBank/DDBJ whole genome shotgun (WGS) entry which is preliminary data.</text>
</comment>
<gene>
    <name evidence="1" type="ORF">RRG08_059944</name>
</gene>
<dbReference type="EMBL" id="JAWDGP010006836">
    <property type="protein sequence ID" value="KAK3734767.1"/>
    <property type="molecule type" value="Genomic_DNA"/>
</dbReference>
<dbReference type="Proteomes" id="UP001283361">
    <property type="component" value="Unassembled WGS sequence"/>
</dbReference>
<reference evidence="1" key="1">
    <citation type="journal article" date="2023" name="G3 (Bethesda)">
        <title>A reference genome for the long-term kleptoplast-retaining sea slug Elysia crispata morphotype clarki.</title>
        <authorList>
            <person name="Eastman K.E."/>
            <person name="Pendleton A.L."/>
            <person name="Shaikh M.A."/>
            <person name="Suttiyut T."/>
            <person name="Ogas R."/>
            <person name="Tomko P."/>
            <person name="Gavelis G."/>
            <person name="Widhalm J.R."/>
            <person name="Wisecaver J.H."/>
        </authorList>
    </citation>
    <scope>NUCLEOTIDE SEQUENCE</scope>
    <source>
        <strain evidence="1">ECLA1</strain>
    </source>
</reference>
<accession>A0AAE0Y7Q8</accession>
<evidence type="ECO:0000313" key="2">
    <source>
        <dbReference type="Proteomes" id="UP001283361"/>
    </source>
</evidence>
<proteinExistence type="predicted"/>
<sequence>MVSSITLAHCQRMREGYAAGRDASLLVCNDNILCTCVAEQSTAVSYSPSDGRIMFTKASGAGKPAIVWKCEMDLVNRSH</sequence>
<protein>
    <submittedName>
        <fullName evidence="1">Uncharacterized protein</fullName>
    </submittedName>
</protein>
<dbReference type="AlphaFoldDB" id="A0AAE0Y7Q8"/>
<keyword evidence="2" id="KW-1185">Reference proteome</keyword>
<organism evidence="1 2">
    <name type="scientific">Elysia crispata</name>
    <name type="common">lettuce slug</name>
    <dbReference type="NCBI Taxonomy" id="231223"/>
    <lineage>
        <taxon>Eukaryota</taxon>
        <taxon>Metazoa</taxon>
        <taxon>Spiralia</taxon>
        <taxon>Lophotrochozoa</taxon>
        <taxon>Mollusca</taxon>
        <taxon>Gastropoda</taxon>
        <taxon>Heterobranchia</taxon>
        <taxon>Euthyneura</taxon>
        <taxon>Panpulmonata</taxon>
        <taxon>Sacoglossa</taxon>
        <taxon>Placobranchoidea</taxon>
        <taxon>Plakobranchidae</taxon>
        <taxon>Elysia</taxon>
    </lineage>
</organism>
<name>A0AAE0Y7Q8_9GAST</name>